<name>A0ABR5AJE4_9BACL</name>
<evidence type="ECO:0000313" key="2">
    <source>
        <dbReference type="EMBL" id="KIL41162.1"/>
    </source>
</evidence>
<keyword evidence="2" id="KW-0762">Sugar transport</keyword>
<dbReference type="InterPro" id="IPR000032">
    <property type="entry name" value="HPr-like"/>
</dbReference>
<evidence type="ECO:0000313" key="3">
    <source>
        <dbReference type="Proteomes" id="UP000031967"/>
    </source>
</evidence>
<dbReference type="InterPro" id="IPR035895">
    <property type="entry name" value="HPr-like_sf"/>
</dbReference>
<dbReference type="EMBL" id="JXAK01000012">
    <property type="protein sequence ID" value="KIL41162.1"/>
    <property type="molecule type" value="Genomic_DNA"/>
</dbReference>
<comment type="caution">
    <text evidence="2">The sequence shown here is derived from an EMBL/GenBank/DDBJ whole genome shotgun (WGS) entry which is preliminary data.</text>
</comment>
<organism evidence="2 3">
    <name type="scientific">Gordoniibacillus kamchatkensis</name>
    <dbReference type="NCBI Taxonomy" id="1590651"/>
    <lineage>
        <taxon>Bacteria</taxon>
        <taxon>Bacillati</taxon>
        <taxon>Bacillota</taxon>
        <taxon>Bacilli</taxon>
        <taxon>Bacillales</taxon>
        <taxon>Paenibacillaceae</taxon>
        <taxon>Gordoniibacillus</taxon>
    </lineage>
</organism>
<dbReference type="Proteomes" id="UP000031967">
    <property type="component" value="Unassembled WGS sequence"/>
</dbReference>
<protein>
    <submittedName>
        <fullName evidence="2">PTS sugar transporter</fullName>
    </submittedName>
</protein>
<accession>A0ABR5AJE4</accession>
<dbReference type="SUPFAM" id="SSF55594">
    <property type="entry name" value="HPr-like"/>
    <property type="match status" value="1"/>
</dbReference>
<dbReference type="RefSeq" id="WP_041047253.1">
    <property type="nucleotide sequence ID" value="NZ_JXAK01000012.1"/>
</dbReference>
<dbReference type="Pfam" id="PF00381">
    <property type="entry name" value="PTS-HPr"/>
    <property type="match status" value="1"/>
</dbReference>
<proteinExistence type="predicted"/>
<evidence type="ECO:0000259" key="1">
    <source>
        <dbReference type="Pfam" id="PF00381"/>
    </source>
</evidence>
<dbReference type="Gene3D" id="3.30.1340.10">
    <property type="entry name" value="HPr-like"/>
    <property type="match status" value="1"/>
</dbReference>
<feature type="domain" description="HPr" evidence="1">
    <location>
        <begin position="11"/>
        <end position="71"/>
    </location>
</feature>
<sequence>MTNANNAAIVEISQTANKFRSSIVLQYDNKYIDVKSILGLFTTLTSSGSYNLHVHGPDADEAKTAMSQVFEKHGLAVNVVSE</sequence>
<keyword evidence="2" id="KW-0813">Transport</keyword>
<gene>
    <name evidence="2" type="ORF">SD70_09020</name>
</gene>
<keyword evidence="3" id="KW-1185">Reference proteome</keyword>
<reference evidence="2 3" key="1">
    <citation type="submission" date="2014-12" db="EMBL/GenBank/DDBJ databases">
        <title>Draft genome sequence of Paenibacillus kamchatkensis strain B-2647.</title>
        <authorList>
            <person name="Karlyshev A.V."/>
            <person name="Kudryashova E.B."/>
        </authorList>
    </citation>
    <scope>NUCLEOTIDE SEQUENCE [LARGE SCALE GENOMIC DNA]</scope>
    <source>
        <strain evidence="2 3">VKM B-2647</strain>
    </source>
</reference>